<dbReference type="GO" id="GO:0006950">
    <property type="term" value="P:response to stress"/>
    <property type="evidence" value="ECO:0007669"/>
    <property type="project" value="UniProtKB-ARBA"/>
</dbReference>
<reference evidence="6 7" key="1">
    <citation type="submission" date="2022-03" db="EMBL/GenBank/DDBJ databases">
        <authorList>
            <person name="Macdonald S."/>
            <person name="Ahmed S."/>
            <person name="Newling K."/>
        </authorList>
    </citation>
    <scope>NUCLEOTIDE SEQUENCE [LARGE SCALE GENOMIC DNA]</scope>
</reference>
<feature type="repeat" description="TPR" evidence="3">
    <location>
        <begin position="269"/>
        <end position="302"/>
    </location>
</feature>
<dbReference type="AlphaFoldDB" id="A0ABC8IZ88"/>
<dbReference type="InterPro" id="IPR019734">
    <property type="entry name" value="TPR_rpt"/>
</dbReference>
<dbReference type="InterPro" id="IPR044534">
    <property type="entry name" value="TTL1-4"/>
</dbReference>
<dbReference type="PANTHER" id="PTHR46050">
    <property type="entry name" value="TPR REPEAT-CONTAINING THIOREDOXIN"/>
    <property type="match status" value="1"/>
</dbReference>
<dbReference type="SMART" id="SM00028">
    <property type="entry name" value="TPR"/>
    <property type="match status" value="6"/>
</dbReference>
<evidence type="ECO:0000256" key="2">
    <source>
        <dbReference type="ARBA" id="ARBA00022803"/>
    </source>
</evidence>
<evidence type="ECO:0000313" key="7">
    <source>
        <dbReference type="Proteomes" id="UP001642260"/>
    </source>
</evidence>
<feature type="region of interest" description="Disordered" evidence="4">
    <location>
        <begin position="33"/>
        <end position="178"/>
    </location>
</feature>
<feature type="compositionally biased region" description="Polar residues" evidence="4">
    <location>
        <begin position="39"/>
        <end position="48"/>
    </location>
</feature>
<dbReference type="Pfam" id="PF13181">
    <property type="entry name" value="TPR_8"/>
    <property type="match status" value="1"/>
</dbReference>
<evidence type="ECO:0000259" key="5">
    <source>
        <dbReference type="Pfam" id="PF00085"/>
    </source>
</evidence>
<evidence type="ECO:0000313" key="6">
    <source>
        <dbReference type="EMBL" id="CAH8293659.1"/>
    </source>
</evidence>
<keyword evidence="1" id="KW-0677">Repeat</keyword>
<feature type="compositionally biased region" description="Low complexity" evidence="4">
    <location>
        <begin position="152"/>
        <end position="163"/>
    </location>
</feature>
<dbReference type="SUPFAM" id="SSF48452">
    <property type="entry name" value="TPR-like"/>
    <property type="match status" value="1"/>
</dbReference>
<organism evidence="6 7">
    <name type="scientific">Eruca vesicaria subsp. sativa</name>
    <name type="common">Garden rocket</name>
    <name type="synonym">Eruca sativa</name>
    <dbReference type="NCBI Taxonomy" id="29727"/>
    <lineage>
        <taxon>Eukaryota</taxon>
        <taxon>Viridiplantae</taxon>
        <taxon>Streptophyta</taxon>
        <taxon>Embryophyta</taxon>
        <taxon>Tracheophyta</taxon>
        <taxon>Spermatophyta</taxon>
        <taxon>Magnoliopsida</taxon>
        <taxon>eudicotyledons</taxon>
        <taxon>Gunneridae</taxon>
        <taxon>Pentapetalae</taxon>
        <taxon>rosids</taxon>
        <taxon>malvids</taxon>
        <taxon>Brassicales</taxon>
        <taxon>Brassicaceae</taxon>
        <taxon>Brassiceae</taxon>
        <taxon>Eruca</taxon>
    </lineage>
</organism>
<comment type="caution">
    <text evidence="6">The sequence shown here is derived from an EMBL/GenBank/DDBJ whole genome shotgun (WGS) entry which is preliminary data.</text>
</comment>
<keyword evidence="7" id="KW-1185">Reference proteome</keyword>
<gene>
    <name evidence="6" type="ORF">ERUC_LOCUS1655</name>
</gene>
<evidence type="ECO:0000256" key="1">
    <source>
        <dbReference type="ARBA" id="ARBA00022737"/>
    </source>
</evidence>
<dbReference type="InterPro" id="IPR013766">
    <property type="entry name" value="Thioredoxin_domain"/>
</dbReference>
<dbReference type="FunFam" id="3.40.30.10:FF:000211">
    <property type="entry name" value="TPR repeat-containing thioredoxin TTL4"/>
    <property type="match status" value="1"/>
</dbReference>
<sequence length="741" mass="80608">MLKPIKHVSEPDTITDKLSLNMTNNKTDNVHVEFGSPITPLQTQPSGLTSAATTISNSSFSSSSSGSVTGHSGHTLVSTKSDSGRSNLSAAQLSNSTAPSSAGQSSKTSIPSAVKTSKSTTSSAAPSRSINPAGAKAGLNPRPGRVSSASDSAPSTKRSTKSSTPPPQPVKILPGGNLFPSGKVHLTGMTQGVQKRMVLGPGSKSYGYGSVMKGNSYSSQTPAKPTTMTTSGSSSSSSSGALVVARCSSGGGSEVDTSWKRVMNSPNNPEEVKRLGNEMFKKGCFGEALKFYDRALELSPSNATYRSNRAAALSGLGRIAEAVVECEHAIRLDPNFARAHHRLATLLLRLGQVDNAGKHFFSVEEPSDPMVVKVLEEVDRHLNKCADARRRGEWNIVLTEVSAAMESGADMSPQLAMCKVEALMKLLRLDEAQTFLASAPKIELSPSSFTQIRFFDMISEAYTYFVKSQMELALGRFENAVTFIEKASEMEPRNSEIETFNRNVKMIVRARDRGNDLYGSERYTEASAAYAEGLKFDRYNATLFGHRADCFFKVGMWESSIEDCSHALLILPSCTKARRQRAASYSKLERWAEAVSDYEVLRKELSYDREIAESFFHAQVALKKSRGEVVLNMEFGGEVEEVFSLEELKAALTRPGVSVVLFMKISDQQCKEISIFMDALCIRYPSLHFLKVEIEKCPGVGAAEKVRVVPTFKIYKVGIRMKEIVCPSKEALEISVRHYGL</sequence>
<dbReference type="PROSITE" id="PS50005">
    <property type="entry name" value="TPR"/>
    <property type="match status" value="2"/>
</dbReference>
<proteinExistence type="predicted"/>
<dbReference type="Gene3D" id="1.25.40.10">
    <property type="entry name" value="Tetratricopeptide repeat domain"/>
    <property type="match status" value="1"/>
</dbReference>
<dbReference type="Pfam" id="PF13414">
    <property type="entry name" value="TPR_11"/>
    <property type="match status" value="1"/>
</dbReference>
<feature type="region of interest" description="Disordered" evidence="4">
    <location>
        <begin position="217"/>
        <end position="239"/>
    </location>
</feature>
<feature type="repeat" description="TPR" evidence="3">
    <location>
        <begin position="461"/>
        <end position="494"/>
    </location>
</feature>
<dbReference type="PANTHER" id="PTHR46050:SF13">
    <property type="entry name" value="TPR REPEAT-CONTAINING THIOREDOXIN TTL2"/>
    <property type="match status" value="1"/>
</dbReference>
<dbReference type="EMBL" id="CAKOAT010048488">
    <property type="protein sequence ID" value="CAH8293659.1"/>
    <property type="molecule type" value="Genomic_DNA"/>
</dbReference>
<evidence type="ECO:0000256" key="4">
    <source>
        <dbReference type="SAM" id="MobiDB-lite"/>
    </source>
</evidence>
<dbReference type="InterPro" id="IPR011990">
    <property type="entry name" value="TPR-like_helical_dom_sf"/>
</dbReference>
<dbReference type="CDD" id="cd02947">
    <property type="entry name" value="TRX_family"/>
    <property type="match status" value="1"/>
</dbReference>
<evidence type="ECO:0000256" key="3">
    <source>
        <dbReference type="PROSITE-ProRule" id="PRU00339"/>
    </source>
</evidence>
<feature type="compositionally biased region" description="Low complexity" evidence="4">
    <location>
        <begin position="111"/>
        <end position="129"/>
    </location>
</feature>
<feature type="compositionally biased region" description="Polar residues" evidence="4">
    <location>
        <begin position="217"/>
        <end position="230"/>
    </location>
</feature>
<dbReference type="Pfam" id="PF13431">
    <property type="entry name" value="TPR_17"/>
    <property type="match status" value="1"/>
</dbReference>
<keyword evidence="2 3" id="KW-0802">TPR repeat</keyword>
<feature type="compositionally biased region" description="Polar residues" evidence="4">
    <location>
        <begin position="76"/>
        <end position="110"/>
    </location>
</feature>
<dbReference type="SUPFAM" id="SSF52833">
    <property type="entry name" value="Thioredoxin-like"/>
    <property type="match status" value="1"/>
</dbReference>
<feature type="domain" description="Thioredoxin" evidence="5">
    <location>
        <begin position="669"/>
        <end position="731"/>
    </location>
</feature>
<name>A0ABC8IZ88_ERUVS</name>
<dbReference type="InterPro" id="IPR036249">
    <property type="entry name" value="Thioredoxin-like_sf"/>
</dbReference>
<dbReference type="Gene3D" id="3.40.30.10">
    <property type="entry name" value="Glutaredoxin"/>
    <property type="match status" value="1"/>
</dbReference>
<protein>
    <recommendedName>
        <fullName evidence="5">Thioredoxin domain-containing protein</fullName>
    </recommendedName>
</protein>
<accession>A0ABC8IZ88</accession>
<feature type="compositionally biased region" description="Low complexity" evidence="4">
    <location>
        <begin position="49"/>
        <end position="75"/>
    </location>
</feature>
<dbReference type="Proteomes" id="UP001642260">
    <property type="component" value="Unassembled WGS sequence"/>
</dbReference>
<dbReference type="Pfam" id="PF00085">
    <property type="entry name" value="Thioredoxin"/>
    <property type="match status" value="1"/>
</dbReference>